<organism evidence="2 3">
    <name type="scientific">Penicillium desertorum</name>
    <dbReference type="NCBI Taxonomy" id="1303715"/>
    <lineage>
        <taxon>Eukaryota</taxon>
        <taxon>Fungi</taxon>
        <taxon>Dikarya</taxon>
        <taxon>Ascomycota</taxon>
        <taxon>Pezizomycotina</taxon>
        <taxon>Eurotiomycetes</taxon>
        <taxon>Eurotiomycetidae</taxon>
        <taxon>Eurotiales</taxon>
        <taxon>Aspergillaceae</taxon>
        <taxon>Penicillium</taxon>
    </lineage>
</organism>
<dbReference type="OrthoDB" id="4368974at2759"/>
<evidence type="ECO:0008006" key="4">
    <source>
        <dbReference type="Google" id="ProtNLM"/>
    </source>
</evidence>
<dbReference type="Proteomes" id="UP001147760">
    <property type="component" value="Unassembled WGS sequence"/>
</dbReference>
<accession>A0A9X0BQY2</accession>
<reference evidence="2" key="2">
    <citation type="journal article" date="2023" name="IMA Fungus">
        <title>Comparative genomic study of the Penicillium genus elucidates a diverse pangenome and 15 lateral gene transfer events.</title>
        <authorList>
            <person name="Petersen C."/>
            <person name="Sorensen T."/>
            <person name="Nielsen M.R."/>
            <person name="Sondergaard T.E."/>
            <person name="Sorensen J.L."/>
            <person name="Fitzpatrick D.A."/>
            <person name="Frisvad J.C."/>
            <person name="Nielsen K.L."/>
        </authorList>
    </citation>
    <scope>NUCLEOTIDE SEQUENCE</scope>
    <source>
        <strain evidence="2">IBT 17660</strain>
    </source>
</reference>
<protein>
    <recommendedName>
        <fullName evidence="4">GIY-YIG domain-containing protein</fullName>
    </recommendedName>
</protein>
<keyword evidence="3" id="KW-1185">Reference proteome</keyword>
<proteinExistence type="predicted"/>
<sequence length="647" mass="74754">MTPGQPEHASEDEDHEMTDYLETDDDYESVDSEDHPKYVDAGTQTHPEYDSDDNDTELNTLRSVQDCDDHAEEESEVEEDEDNEDDGELSLSGLTIDEHFCATNPNFNLDSEPEDVRVDRWNERLEKSVELMKRKADETPWELSVSQEAWVYRFFKRAIGKSTAKKMIEVFQEVIPESTKAILGCLTLTHEHIMALPTIDQSSSCPGVYLICFTKPNDQQLRVPSGLYVGSSIKSLSRRRREHSTEFKRISGKELDDNRCSPNGTRWMYVYYYAYKYGLVPSFRQIAILPEGLEGVGFAHADTRWLVRMLEHLMMLLLDTYAPSRSAEFRRYGYTDEMYLEALTECGVPRSIFHPLNHAMPLKQKCGWITGARLATGIDSGTTLIGRRTCLFRAPRPQLGHAQIAKRLKVLNGLGIRETRIVFFVVVVALTGVDTELIDPQKEKNSVQIVVPQKPKAIGIAPLVRTKRTRNTVWKNERQWHKDLKEWICRGCFNHSDKHGSFGVRIIDIEEYEIRCEDCHTLYSWRWTTLGKKSLDRTEDNNITWDHIICGNCYSKRNMSLARNKKSGTSANLVFEDKRDKPRSEKEITWQEYKGKKLQENGTYRETKLLVAYFLRVHEWDFGADQIIAEKMEKDKLELEEGLMDVD</sequence>
<name>A0A9X0BQY2_9EURO</name>
<dbReference type="AlphaFoldDB" id="A0A9X0BQY2"/>
<feature type="compositionally biased region" description="Acidic residues" evidence="1">
    <location>
        <begin position="10"/>
        <end position="31"/>
    </location>
</feature>
<dbReference type="EMBL" id="JAPWDO010000003">
    <property type="protein sequence ID" value="KAJ5478971.1"/>
    <property type="molecule type" value="Genomic_DNA"/>
</dbReference>
<evidence type="ECO:0000313" key="3">
    <source>
        <dbReference type="Proteomes" id="UP001147760"/>
    </source>
</evidence>
<feature type="compositionally biased region" description="Acidic residues" evidence="1">
    <location>
        <begin position="69"/>
        <end position="88"/>
    </location>
</feature>
<comment type="caution">
    <text evidence="2">The sequence shown here is derived from an EMBL/GenBank/DDBJ whole genome shotgun (WGS) entry which is preliminary data.</text>
</comment>
<evidence type="ECO:0000313" key="2">
    <source>
        <dbReference type="EMBL" id="KAJ5478971.1"/>
    </source>
</evidence>
<feature type="region of interest" description="Disordered" evidence="1">
    <location>
        <begin position="1"/>
        <end position="89"/>
    </location>
</feature>
<reference evidence="2" key="1">
    <citation type="submission" date="2022-12" db="EMBL/GenBank/DDBJ databases">
        <authorList>
            <person name="Petersen C."/>
        </authorList>
    </citation>
    <scope>NUCLEOTIDE SEQUENCE</scope>
    <source>
        <strain evidence="2">IBT 17660</strain>
    </source>
</reference>
<evidence type="ECO:0000256" key="1">
    <source>
        <dbReference type="SAM" id="MobiDB-lite"/>
    </source>
</evidence>
<gene>
    <name evidence="2" type="ORF">N7530_004480</name>
</gene>